<dbReference type="PROSITE" id="PS50526">
    <property type="entry name" value="RDRP_SSRNA_NEG_NONSEG"/>
    <property type="match status" value="1"/>
</dbReference>
<feature type="domain" description="RdRp catalytic" evidence="14">
    <location>
        <begin position="555"/>
        <end position="728"/>
    </location>
</feature>
<evidence type="ECO:0000256" key="9">
    <source>
        <dbReference type="ARBA" id="ARBA00022953"/>
    </source>
</evidence>
<evidence type="ECO:0000256" key="8">
    <source>
        <dbReference type="ARBA" id="ARBA00022840"/>
    </source>
</evidence>
<keyword evidence="5" id="KW-0949">S-adenosyl-L-methionine</keyword>
<evidence type="ECO:0000256" key="12">
    <source>
        <dbReference type="ARBA" id="ARBA00030436"/>
    </source>
</evidence>
<evidence type="ECO:0000256" key="4">
    <source>
        <dbReference type="ARBA" id="ARBA00022679"/>
    </source>
</evidence>
<dbReference type="GO" id="GO:0005524">
    <property type="term" value="F:ATP binding"/>
    <property type="evidence" value="ECO:0007669"/>
    <property type="project" value="UniProtKB-KW"/>
</dbReference>
<dbReference type="GO" id="GO:0004482">
    <property type="term" value="F:mRNA 5'-cap (guanine-N7-)-methyltransferase activity"/>
    <property type="evidence" value="ECO:0007669"/>
    <property type="project" value="InterPro"/>
</dbReference>
<evidence type="ECO:0000313" key="16">
    <source>
        <dbReference type="Proteomes" id="UP000682787"/>
    </source>
</evidence>
<evidence type="ECO:0000256" key="5">
    <source>
        <dbReference type="ARBA" id="ARBA00022691"/>
    </source>
</evidence>
<evidence type="ECO:0000256" key="13">
    <source>
        <dbReference type="ARBA" id="ARBA00031012"/>
    </source>
</evidence>
<evidence type="ECO:0000256" key="1">
    <source>
        <dbReference type="ARBA" id="ARBA00012494"/>
    </source>
</evidence>
<evidence type="ECO:0000256" key="2">
    <source>
        <dbReference type="ARBA" id="ARBA00022484"/>
    </source>
</evidence>
<keyword evidence="3" id="KW-0507">mRNA processing</keyword>
<keyword evidence="16" id="KW-1185">Reference proteome</keyword>
<accession>A0A6C0X2K4</accession>
<dbReference type="GeneID" id="80536600"/>
<evidence type="ECO:0000256" key="6">
    <source>
        <dbReference type="ARBA" id="ARBA00022695"/>
    </source>
</evidence>
<dbReference type="GO" id="GO:0003968">
    <property type="term" value="F:RNA-directed RNA polymerase activity"/>
    <property type="evidence" value="ECO:0007669"/>
    <property type="project" value="UniProtKB-KW"/>
</dbReference>
<keyword evidence="4" id="KW-0808">Transferase</keyword>
<evidence type="ECO:0000259" key="14">
    <source>
        <dbReference type="PROSITE" id="PS50526"/>
    </source>
</evidence>
<evidence type="ECO:0000256" key="7">
    <source>
        <dbReference type="ARBA" id="ARBA00022741"/>
    </source>
</evidence>
<keyword evidence="8" id="KW-0067">ATP-binding</keyword>
<proteinExistence type="predicted"/>
<dbReference type="EC" id="2.7.7.48" evidence="1"/>
<evidence type="ECO:0000256" key="3">
    <source>
        <dbReference type="ARBA" id="ARBA00022664"/>
    </source>
</evidence>
<dbReference type="Pfam" id="PF00946">
    <property type="entry name" value="Mononeg_RNA_pol"/>
    <property type="match status" value="1"/>
</dbReference>
<keyword evidence="10" id="KW-0506">mRNA capping</keyword>
<dbReference type="KEGG" id="vg:80536600"/>
<keyword evidence="7" id="KW-0547">Nucleotide-binding</keyword>
<keyword evidence="11" id="KW-0511">Multifunctional enzyme</keyword>
<dbReference type="InterPro" id="IPR014023">
    <property type="entry name" value="Mononeg_RNA_pol_cat"/>
</dbReference>
<keyword evidence="2" id="KW-0696">RNA-directed RNA polymerase</keyword>
<reference evidence="15" key="1">
    <citation type="submission" date="2019-08" db="EMBL/GenBank/DDBJ databases">
        <authorList>
            <person name="Wright A.A."/>
            <person name="Harper S."/>
        </authorList>
    </citation>
    <scope>NUCLEOTIDE SEQUENCE</scope>
    <source>
        <strain evidence="15">WA1</strain>
    </source>
</reference>
<evidence type="ECO:0000256" key="11">
    <source>
        <dbReference type="ARBA" id="ARBA00023268"/>
    </source>
</evidence>
<dbReference type="RefSeq" id="YP_010798414.1">
    <property type="nucleotide sequence ID" value="NC_076445.1"/>
</dbReference>
<keyword evidence="9" id="KW-0693">Viral RNA replication</keyword>
<sequence>MFSFHLGEPILDKNISEILSLEECPLEFSDRRTPHEYKNAATSRVSDATVALWYEARKKRSVVRINMPETYSMWFHSRSCSAPHLERARNACGVVNSFNRHGLSTINASLSERGLEDALPTDITISRHASEYYEKYYYWRTLLCLASRKCGGTLPRYPMRTSVEGDEWIFSQAGYIMLTDTGAEFFTPEQITMIADVLQSRYQVMVALDNGIGRDHQVSIEEQRDAILRQLKWQEAVLDAYGNKGYELVKAPEAIYKTRLSTLSGGVCTTPSDEDAMYAKYREKELKLARATPQVDALQSDASKVRTLKTAVELFGLIKLSGHPVINPRQGGASYRVNAQGRDKSWLSTSRQVESACKWLVLKGYLAQHGTWPPLKVEPRQGTRLGDLWKRRVTLFSLRDFSLEDLVEVKFGAWEKFDYSDDYRSLLDDKSIGGYKSSLPDFFAGRLPPSRRRLLLRMKDRESFVMRDIYDTISRDRIPEEWKLVCLYPKEREFKLAPRCFAMLCEEMRSALANNEHNVATVLKLISEQTMTKSRVEEDMYFYRMTAPANAELIERIYLEIDLTGWNQFWRRFLVEGASHILEDIFGTHNHFSWIHKFFEECLIALRVSGYEPTKNDKGEYDDPNLAWKNHLGGFEGLAQKLWTFITLGAIQVAMADFDVEFSLAGQGDNQVLAIWWKKGEHNAASLAEKILDRIKTVFERINHEVKVEECQRSQTVLTFSKKVWINGVAYSTELKASSRLYDSDVADEPSLTKGCSNISSGTIMASSLSRNPLKYSVLSVLHRATWLLEATSGGGLWPRYRNKIDRMMIPLLVLPAALGGTATDMLPSYVLRGQSDVLSSTVGWILRAARESQGEIRDFLLGLLAAIESKDAQVVRRKPSPVALLLDPQSLPLRKAGSLAMRTSRALGSSLTSSVNRDFADLGAVLGDRERLLEALAATRPLYPAIMSDIFSASLPGATEKVAALFVNSRSIRQLVSSLGDEDEDDEEATVSIQGAVAADIDADIDWVELCVSASRRYTQPVALKQYQLCEAMRTHWGLGPLIGVTTVSPFDKEIGPLVPGVGASAAGGSASARQRGRYRPYLGYATKQKRTDRGFEVASDSSVTNDLRSLVLMTSQIRPDRNMLTLLERIATSRGPYSLDYLLGHMPVVSGGIPAHRHDNLKRANFYLNVPVEWASNAKITADRANKKLKDDYPYVVQEHLLAAIAFGTMRAELGTKDNVVACFIDVDLEGVRPLPDIPVTLDSVPPQLQRARPTNRLLFAGDLEIREKRPDWPTQWAETLVEKRPSTKRECKSLLASFCASILLTSAEGRLAIDASKIRGFEADIDMQESRAIGIEAAVDAAALAVTLAAAKGTLDTALREPKKTRAVRSELILRFAGVLAPFFRRIIFDCDDDTIKSKWRLSLVLTPTSNARTVNGILTSLIASRAIRTDMIDRALSMRWLVPADFLLSANLFIVGWLQLLVLKHTISFTASLRTFRLMRDAMFSTDTRMSNIIASISSIAAEHCDVMYTRLLTAENSPPVACYSVTRADMLRPLRMCPPTPFVHPAWNIDVVACKYSKLVAGPRASAGMIPRDNLPPLAARRSLADDIAEHAKRRGGIVSSMSSVALSFLKANDVLGKKVLIVGSGEGGIAFACQLLGAKKIVVHDLNATLPDVEHAYAVFGSPESDAHGVVEPPIERSEVSVGTSGDVYNEAIRNKLLGDPYDCYILDVQPTPRRDWLRLASEINARSEGAVVYHRTLLDRDELEIYGASIAASCPGATVCSVSEGDNTRSRVVRFVTTQVAILERHAHPQPDPAPPRSYSKIDDLPYRTRRVLTSYPLLIPEFEESLESFTGKVETLTSDMLGQRRGATTFGERRRALVTLVICRFLSRLGIEHPDRQRAMLEEWNPEGEIAIGKGTWTLEMEEIELRVLKKRIGHLIAG</sequence>
<dbReference type="EMBL" id="MN386971">
    <property type="protein sequence ID" value="QIC52850.1"/>
    <property type="molecule type" value="Genomic_RNA"/>
</dbReference>
<organism evidence="15 16">
    <name type="scientific">Apple virus B</name>
    <dbReference type="NCBI Taxonomy" id="2709746"/>
    <lineage>
        <taxon>Viruses</taxon>
        <taxon>Riboviria</taxon>
        <taxon>Orthornavirae</taxon>
        <taxon>Negarnaviricota</taxon>
        <taxon>Haploviricotina</taxon>
        <taxon>Monjiviricetes</taxon>
        <taxon>Mononegavirales</taxon>
        <taxon>Mymonaviridae</taxon>
        <taxon>Rhizomonavirus</taxon>
        <taxon>Rhizomonavirus mali</taxon>
    </lineage>
</organism>
<name>A0A6C0X2K4_9MONO</name>
<evidence type="ECO:0000256" key="10">
    <source>
        <dbReference type="ARBA" id="ARBA00023042"/>
    </source>
</evidence>
<protein>
    <recommendedName>
        <fullName evidence="1">RNA-directed RNA polymerase</fullName>
        <ecNumber evidence="1">2.7.7.48</ecNumber>
    </recommendedName>
    <alternativeName>
        <fullName evidence="13">Replicase</fullName>
    </alternativeName>
    <alternativeName>
        <fullName evidence="12">Transcriptase</fullName>
    </alternativeName>
</protein>
<dbReference type="Proteomes" id="UP000682787">
    <property type="component" value="Segment"/>
</dbReference>
<evidence type="ECO:0000313" key="15">
    <source>
        <dbReference type="EMBL" id="QIC52850.1"/>
    </source>
</evidence>
<keyword evidence="6" id="KW-0548">Nucleotidyltransferase</keyword>